<dbReference type="Proteomes" id="UP000199614">
    <property type="component" value="Unassembled WGS sequence"/>
</dbReference>
<dbReference type="GO" id="GO:0008410">
    <property type="term" value="F:CoA-transferase activity"/>
    <property type="evidence" value="ECO:0007669"/>
    <property type="project" value="TreeGrafter"/>
</dbReference>
<dbReference type="STRING" id="260086.SAMN05216207_106919"/>
<dbReference type="SUPFAM" id="SSF89796">
    <property type="entry name" value="CoA-transferase family III (CaiB/BaiF)"/>
    <property type="match status" value="1"/>
</dbReference>
<dbReference type="InterPro" id="IPR003673">
    <property type="entry name" value="CoA-Trfase_fam_III"/>
</dbReference>
<sequence>MMLSCINDRMFTTICDALNLHEQLDVTVLGSATERIAYASDIDSAIARILVRRTTQEWIDRLAPQGILCGPVHSYRDVLASPVVQEAKVLTELAGPTGSVPVVALPGSRPDVASVQAPGSGEHSETILAELGYTDAEAAALIAARAVLPERPSPATNGVPSGSRQ</sequence>
<dbReference type="InterPro" id="IPR023606">
    <property type="entry name" value="CoA-Trfase_III_dom_1_sf"/>
</dbReference>
<organism evidence="2 3">
    <name type="scientific">Pseudonocardia ammonioxydans</name>
    <dbReference type="NCBI Taxonomy" id="260086"/>
    <lineage>
        <taxon>Bacteria</taxon>
        <taxon>Bacillati</taxon>
        <taxon>Actinomycetota</taxon>
        <taxon>Actinomycetes</taxon>
        <taxon>Pseudonocardiales</taxon>
        <taxon>Pseudonocardiaceae</taxon>
        <taxon>Pseudonocardia</taxon>
    </lineage>
</organism>
<evidence type="ECO:0000313" key="2">
    <source>
        <dbReference type="EMBL" id="SFO49444.1"/>
    </source>
</evidence>
<dbReference type="Pfam" id="PF02515">
    <property type="entry name" value="CoA_transf_3"/>
    <property type="match status" value="1"/>
</dbReference>
<evidence type="ECO:0000256" key="1">
    <source>
        <dbReference type="ARBA" id="ARBA00022679"/>
    </source>
</evidence>
<dbReference type="AlphaFoldDB" id="A0A1I5HMC1"/>
<dbReference type="InterPro" id="IPR044855">
    <property type="entry name" value="CoA-Trfase_III_dom3_sf"/>
</dbReference>
<dbReference type="InterPro" id="IPR050483">
    <property type="entry name" value="CoA-transferase_III_domain"/>
</dbReference>
<dbReference type="PANTHER" id="PTHR48207">
    <property type="entry name" value="SUCCINATE--HYDROXYMETHYLGLUTARATE COA-TRANSFERASE"/>
    <property type="match status" value="1"/>
</dbReference>
<reference evidence="2 3" key="1">
    <citation type="submission" date="2016-10" db="EMBL/GenBank/DDBJ databases">
        <authorList>
            <person name="de Groot N.N."/>
        </authorList>
    </citation>
    <scope>NUCLEOTIDE SEQUENCE [LARGE SCALE GENOMIC DNA]</scope>
    <source>
        <strain evidence="2 3">CGMCC 4.1877</strain>
    </source>
</reference>
<protein>
    <submittedName>
        <fullName evidence="2">CoA-transferase family III</fullName>
    </submittedName>
</protein>
<accession>A0A1I5HMC1</accession>
<name>A0A1I5HMC1_PSUAM</name>
<evidence type="ECO:0000313" key="3">
    <source>
        <dbReference type="Proteomes" id="UP000199614"/>
    </source>
</evidence>
<dbReference type="PANTHER" id="PTHR48207:SF3">
    <property type="entry name" value="SUCCINATE--HYDROXYMETHYLGLUTARATE COA-TRANSFERASE"/>
    <property type="match status" value="1"/>
</dbReference>
<dbReference type="EMBL" id="FOUY01000069">
    <property type="protein sequence ID" value="SFO49444.1"/>
    <property type="molecule type" value="Genomic_DNA"/>
</dbReference>
<keyword evidence="3" id="KW-1185">Reference proteome</keyword>
<dbReference type="Gene3D" id="3.30.1540.10">
    <property type="entry name" value="formyl-coa transferase, domain 3"/>
    <property type="match status" value="1"/>
</dbReference>
<proteinExistence type="predicted"/>
<dbReference type="Gene3D" id="3.40.50.10540">
    <property type="entry name" value="Crotonobetainyl-coa:carnitine coa-transferase, domain 1"/>
    <property type="match status" value="1"/>
</dbReference>
<gene>
    <name evidence="2" type="ORF">SAMN05216207_106919</name>
</gene>
<keyword evidence="1 2" id="KW-0808">Transferase</keyword>